<dbReference type="AlphaFoldDB" id="A0AA38HQQ3"/>
<organism evidence="1 2">
    <name type="scientific">Zophobas morio</name>
    <dbReference type="NCBI Taxonomy" id="2755281"/>
    <lineage>
        <taxon>Eukaryota</taxon>
        <taxon>Metazoa</taxon>
        <taxon>Ecdysozoa</taxon>
        <taxon>Arthropoda</taxon>
        <taxon>Hexapoda</taxon>
        <taxon>Insecta</taxon>
        <taxon>Pterygota</taxon>
        <taxon>Neoptera</taxon>
        <taxon>Endopterygota</taxon>
        <taxon>Coleoptera</taxon>
        <taxon>Polyphaga</taxon>
        <taxon>Cucujiformia</taxon>
        <taxon>Tenebrionidae</taxon>
        <taxon>Zophobas</taxon>
    </lineage>
</organism>
<comment type="caution">
    <text evidence="1">The sequence shown here is derived from an EMBL/GenBank/DDBJ whole genome shotgun (WGS) entry which is preliminary data.</text>
</comment>
<accession>A0AA38HQQ3</accession>
<reference evidence="1" key="1">
    <citation type="journal article" date="2023" name="G3 (Bethesda)">
        <title>Whole genome assemblies of Zophobas morio and Tenebrio molitor.</title>
        <authorList>
            <person name="Kaur S."/>
            <person name="Stinson S.A."/>
            <person name="diCenzo G.C."/>
        </authorList>
    </citation>
    <scope>NUCLEOTIDE SEQUENCE</scope>
    <source>
        <strain evidence="1">QUZm001</strain>
    </source>
</reference>
<name>A0AA38HQQ3_9CUCU</name>
<sequence>MQRRYLIPKGDNLPSCTIENLGLSGDKQVCGKRTLFRGIRFSTIWTIYSCRYPVSRSRYLRLYLDAETILRWSMSAKVPYSRSKAINESITRPCTNLHPFSWLSCTSSAYR</sequence>
<proteinExistence type="predicted"/>
<evidence type="ECO:0000313" key="2">
    <source>
        <dbReference type="Proteomes" id="UP001168821"/>
    </source>
</evidence>
<dbReference type="Proteomes" id="UP001168821">
    <property type="component" value="Unassembled WGS sequence"/>
</dbReference>
<evidence type="ECO:0000313" key="1">
    <source>
        <dbReference type="EMBL" id="KAJ3640922.1"/>
    </source>
</evidence>
<keyword evidence="2" id="KW-1185">Reference proteome</keyword>
<gene>
    <name evidence="1" type="ORF">Zmor_027455</name>
</gene>
<dbReference type="EMBL" id="JALNTZ010000009">
    <property type="protein sequence ID" value="KAJ3640922.1"/>
    <property type="molecule type" value="Genomic_DNA"/>
</dbReference>
<protein>
    <submittedName>
        <fullName evidence="1">Uncharacterized protein</fullName>
    </submittedName>
</protein>